<dbReference type="AlphaFoldDB" id="A0A6I3SGG6"/>
<dbReference type="EMBL" id="WNKU01000002">
    <property type="protein sequence ID" value="MTV47914.1"/>
    <property type="molecule type" value="Genomic_DNA"/>
</dbReference>
<proteinExistence type="predicted"/>
<evidence type="ECO:0000313" key="1">
    <source>
        <dbReference type="EMBL" id="MTV47914.1"/>
    </source>
</evidence>
<comment type="caution">
    <text evidence="1">The sequence shown here is derived from an EMBL/GenBank/DDBJ whole genome shotgun (WGS) entry which is preliminary data.</text>
</comment>
<dbReference type="SUPFAM" id="SSF55681">
    <property type="entry name" value="Class II aaRS and biotin synthetases"/>
    <property type="match status" value="1"/>
</dbReference>
<dbReference type="PIRSF" id="PIRSF006503">
    <property type="entry name" value="UCP006503"/>
    <property type="match status" value="1"/>
</dbReference>
<dbReference type="InterPro" id="IPR045864">
    <property type="entry name" value="aa-tRNA-synth_II/BPL/LPL"/>
</dbReference>
<dbReference type="GO" id="GO:0140096">
    <property type="term" value="F:catalytic activity, acting on a protein"/>
    <property type="evidence" value="ECO:0007669"/>
    <property type="project" value="UniProtKB-ARBA"/>
</dbReference>
<name>A0A6I3SGG6_HELMO</name>
<dbReference type="InterPro" id="IPR007162">
    <property type="entry name" value="DUF366"/>
</dbReference>
<dbReference type="Gene3D" id="3.30.930.10">
    <property type="entry name" value="Bira Bifunctional Protein, Domain 2"/>
    <property type="match status" value="1"/>
</dbReference>
<accession>A0A6I3SGG6</accession>
<evidence type="ECO:0000313" key="2">
    <source>
        <dbReference type="Proteomes" id="UP000430670"/>
    </source>
</evidence>
<protein>
    <submittedName>
        <fullName evidence="1">DUF366 family protein</fullName>
    </submittedName>
</protein>
<organism evidence="1 2">
    <name type="scientific">Heliobacterium mobile</name>
    <name type="common">Heliobacillus mobilis</name>
    <dbReference type="NCBI Taxonomy" id="28064"/>
    <lineage>
        <taxon>Bacteria</taxon>
        <taxon>Bacillati</taxon>
        <taxon>Bacillota</taxon>
        <taxon>Clostridia</taxon>
        <taxon>Eubacteriales</taxon>
        <taxon>Heliobacteriaceae</taxon>
        <taxon>Heliobacterium</taxon>
    </lineage>
</organism>
<dbReference type="RefSeq" id="WP_170291602.1">
    <property type="nucleotide sequence ID" value="NZ_WNKU01000002.1"/>
</dbReference>
<keyword evidence="2" id="KW-1185">Reference proteome</keyword>
<dbReference type="Proteomes" id="UP000430670">
    <property type="component" value="Unassembled WGS sequence"/>
</dbReference>
<dbReference type="GO" id="GO:0016740">
    <property type="term" value="F:transferase activity"/>
    <property type="evidence" value="ECO:0007669"/>
    <property type="project" value="UniProtKB-ARBA"/>
</dbReference>
<reference evidence="1 2" key="1">
    <citation type="submission" date="2019-11" db="EMBL/GenBank/DDBJ databases">
        <title>Whole-genome sequence of a the green, strictly anaerobic photosynthetic bacterium Heliobacillus mobilis DSM 6151.</title>
        <authorList>
            <person name="Kyndt J.A."/>
            <person name="Meyer T.E."/>
        </authorList>
    </citation>
    <scope>NUCLEOTIDE SEQUENCE [LARGE SCALE GENOMIC DNA]</scope>
    <source>
        <strain evidence="1 2">DSM 6151</strain>
    </source>
</reference>
<dbReference type="Pfam" id="PF04017">
    <property type="entry name" value="DUF366"/>
    <property type="match status" value="1"/>
</dbReference>
<sequence>MLKTYFFSEPLGYDGTQLRSLWAYRHFHIMGDSVTAFRGPCKVGLDKMVDLEDVLVGDTIYSPEMLHFIIEHFDMDLEKTVYRQRLFMTIIKEDLEEVCGGSLIRRGDDLYWREKKLSVSIATLTPVSTMIHVGLNLRTDGTPVPTASLEQIGEKNPEAFARRLMNQYAAEVADIYMARCKVRGVE</sequence>
<gene>
    <name evidence="1" type="ORF">GJ688_02815</name>
</gene>